<keyword evidence="5 6" id="KW-0472">Membrane</keyword>
<gene>
    <name evidence="7" type="ORF">BABINDRAFT_162210</name>
</gene>
<dbReference type="GeneID" id="30147079"/>
<evidence type="ECO:0008006" key="9">
    <source>
        <dbReference type="Google" id="ProtNLM"/>
    </source>
</evidence>
<evidence type="ECO:0000256" key="5">
    <source>
        <dbReference type="ARBA" id="ARBA00023136"/>
    </source>
</evidence>
<dbReference type="STRING" id="984486.A0A1E3QN90"/>
<organism evidence="7 8">
    <name type="scientific">Babjeviella inositovora NRRL Y-12698</name>
    <dbReference type="NCBI Taxonomy" id="984486"/>
    <lineage>
        <taxon>Eukaryota</taxon>
        <taxon>Fungi</taxon>
        <taxon>Dikarya</taxon>
        <taxon>Ascomycota</taxon>
        <taxon>Saccharomycotina</taxon>
        <taxon>Pichiomycetes</taxon>
        <taxon>Serinales incertae sedis</taxon>
        <taxon>Babjeviella</taxon>
    </lineage>
</organism>
<dbReference type="InterPro" id="IPR002293">
    <property type="entry name" value="AA/rel_permease1"/>
</dbReference>
<evidence type="ECO:0000313" key="8">
    <source>
        <dbReference type="Proteomes" id="UP000094336"/>
    </source>
</evidence>
<dbReference type="Pfam" id="PF13520">
    <property type="entry name" value="AA_permease_2"/>
    <property type="match status" value="1"/>
</dbReference>
<dbReference type="GO" id="GO:0022857">
    <property type="term" value="F:transmembrane transporter activity"/>
    <property type="evidence" value="ECO:0007669"/>
    <property type="project" value="InterPro"/>
</dbReference>
<keyword evidence="3 6" id="KW-0812">Transmembrane</keyword>
<keyword evidence="4 6" id="KW-1133">Transmembrane helix</keyword>
<sequence>MLRFSPIVSRAGSQIDVDQLHIHSILSNQGKKIVVDHDVDQDEAVMLALGYKQEFKREFSLFSTFCVSFAVLGLLPSIASTMNYGTLVVGASPLPWIIAMIGVGSVALSLAEIASAYPTSGGLYYATKQLAPQEGSIGAFLSWTVGWSNWIVQITGAPSIDYGCACMILALRTYQNSDYSPSKGEIYGLSFGLMIIDSFISSMPTKWIAWFNEAGSISNMAFLFVVFVMLLAGNDRMHIMDVDTKFNTAGQAFAIDNQTDWPNGVAFLMSFLGVIWAMSGYDSPFHLAEETANAQLFTPRAIVMTAGSGGIIGWAFMFVIAFTIVDVNAIATDSLGQPFITYLAQVLPHNMVLAAAALTIISSFFMGQACMVAASRVTYAYSRDDCFPLSFLWKQVNPITDTPVNAVWGNSLIGVLLLLLIFAGEVAVGALFSVGAIAAFISFIIPVFLKITVAHNHFTRGPWNLGKLSRPIGIVSVAFVALMTPILCIPYSKGSDLDVLSMNWTVAVYFGPMSISTLWYLVSARKWFKGPKSNLDESYFQSMDNSEYISGLEQAVYSKEGAENGVEVSEKQSR</sequence>
<feature type="transmembrane region" description="Helical" evidence="6">
    <location>
        <begin position="430"/>
        <end position="451"/>
    </location>
</feature>
<feature type="transmembrane region" description="Helical" evidence="6">
    <location>
        <begin position="214"/>
        <end position="232"/>
    </location>
</feature>
<evidence type="ECO:0000256" key="3">
    <source>
        <dbReference type="ARBA" id="ARBA00022692"/>
    </source>
</evidence>
<feature type="transmembrane region" description="Helical" evidence="6">
    <location>
        <begin position="404"/>
        <end position="424"/>
    </location>
</feature>
<dbReference type="Proteomes" id="UP000094336">
    <property type="component" value="Unassembled WGS sequence"/>
</dbReference>
<dbReference type="EMBL" id="KV454433">
    <property type="protein sequence ID" value="ODQ79155.1"/>
    <property type="molecule type" value="Genomic_DNA"/>
</dbReference>
<comment type="subcellular location">
    <subcellularLocation>
        <location evidence="1">Membrane</location>
        <topology evidence="1">Multi-pass membrane protein</topology>
    </subcellularLocation>
</comment>
<evidence type="ECO:0000256" key="6">
    <source>
        <dbReference type="SAM" id="Phobius"/>
    </source>
</evidence>
<evidence type="ECO:0000256" key="2">
    <source>
        <dbReference type="ARBA" id="ARBA00022448"/>
    </source>
</evidence>
<name>A0A1E3QN90_9ASCO</name>
<feature type="transmembrane region" description="Helical" evidence="6">
    <location>
        <begin position="59"/>
        <end position="82"/>
    </location>
</feature>
<feature type="transmembrane region" description="Helical" evidence="6">
    <location>
        <begin position="94"/>
        <end position="114"/>
    </location>
</feature>
<dbReference type="OrthoDB" id="4476201at2759"/>
<dbReference type="GO" id="GO:0016020">
    <property type="term" value="C:membrane"/>
    <property type="evidence" value="ECO:0007669"/>
    <property type="project" value="UniProtKB-SubCell"/>
</dbReference>
<dbReference type="PANTHER" id="PTHR45649:SF29">
    <property type="entry name" value="AMINO ACID TRANSPORTER (EUROFUNG)"/>
    <property type="match status" value="1"/>
</dbReference>
<keyword evidence="8" id="KW-1185">Reference proteome</keyword>
<reference evidence="8" key="1">
    <citation type="submission" date="2016-05" db="EMBL/GenBank/DDBJ databases">
        <title>Comparative genomics of biotechnologically important yeasts.</title>
        <authorList>
            <consortium name="DOE Joint Genome Institute"/>
            <person name="Riley R."/>
            <person name="Haridas S."/>
            <person name="Wolfe K.H."/>
            <person name="Lopes M.R."/>
            <person name="Hittinger C.T."/>
            <person name="Goker M."/>
            <person name="Salamov A."/>
            <person name="Wisecaver J."/>
            <person name="Long T.M."/>
            <person name="Aerts A.L."/>
            <person name="Barry K."/>
            <person name="Choi C."/>
            <person name="Clum A."/>
            <person name="Coughlan A.Y."/>
            <person name="Deshpande S."/>
            <person name="Douglass A.P."/>
            <person name="Hanson S.J."/>
            <person name="Klenk H.-P."/>
            <person name="Labutti K."/>
            <person name="Lapidus A."/>
            <person name="Lindquist E."/>
            <person name="Lipzen A."/>
            <person name="Meier-Kolthoff J.P."/>
            <person name="Ohm R.A."/>
            <person name="Otillar R.P."/>
            <person name="Pangilinan J."/>
            <person name="Peng Y."/>
            <person name="Rokas A."/>
            <person name="Rosa C.A."/>
            <person name="Scheuner C."/>
            <person name="Sibirny A.A."/>
            <person name="Slot J.C."/>
            <person name="Stielow J.B."/>
            <person name="Sun H."/>
            <person name="Kurtzman C.P."/>
            <person name="Blackwell M."/>
            <person name="Grigoriev I.V."/>
            <person name="Jeffries T.W."/>
        </authorList>
    </citation>
    <scope>NUCLEOTIDE SEQUENCE [LARGE SCALE GENOMIC DNA]</scope>
    <source>
        <strain evidence="8">NRRL Y-12698</strain>
    </source>
</reference>
<feature type="transmembrane region" description="Helical" evidence="6">
    <location>
        <begin position="311"/>
        <end position="331"/>
    </location>
</feature>
<feature type="transmembrane region" description="Helical" evidence="6">
    <location>
        <begin position="472"/>
        <end position="492"/>
    </location>
</feature>
<protein>
    <recommendedName>
        <fullName evidence="9">Amino acid permease/ SLC12A domain-containing protein</fullName>
    </recommendedName>
</protein>
<evidence type="ECO:0000256" key="1">
    <source>
        <dbReference type="ARBA" id="ARBA00004141"/>
    </source>
</evidence>
<keyword evidence="2" id="KW-0813">Transport</keyword>
<feature type="transmembrane region" description="Helical" evidence="6">
    <location>
        <begin position="504"/>
        <end position="522"/>
    </location>
</feature>
<evidence type="ECO:0000256" key="4">
    <source>
        <dbReference type="ARBA" id="ARBA00022989"/>
    </source>
</evidence>
<proteinExistence type="predicted"/>
<dbReference type="AlphaFoldDB" id="A0A1E3QN90"/>
<accession>A0A1E3QN90</accession>
<dbReference type="PIRSF" id="PIRSF006060">
    <property type="entry name" value="AA_transporter"/>
    <property type="match status" value="1"/>
</dbReference>
<feature type="transmembrane region" description="Helical" evidence="6">
    <location>
        <begin position="351"/>
        <end position="374"/>
    </location>
</feature>
<dbReference type="Gene3D" id="1.20.1740.10">
    <property type="entry name" value="Amino acid/polyamine transporter I"/>
    <property type="match status" value="1"/>
</dbReference>
<dbReference type="PANTHER" id="PTHR45649">
    <property type="entry name" value="AMINO-ACID PERMEASE BAT1"/>
    <property type="match status" value="1"/>
</dbReference>
<evidence type="ECO:0000313" key="7">
    <source>
        <dbReference type="EMBL" id="ODQ79155.1"/>
    </source>
</evidence>
<dbReference type="RefSeq" id="XP_018984483.1">
    <property type="nucleotide sequence ID" value="XM_019129226.1"/>
</dbReference>